<name>A0A212J7B3_9BACT</name>
<evidence type="ECO:0000313" key="1">
    <source>
        <dbReference type="EMBL" id="SBV95294.1"/>
    </source>
</evidence>
<protein>
    <submittedName>
        <fullName evidence="1">Uncharacterized protein</fullName>
    </submittedName>
</protein>
<gene>
    <name evidence="1" type="ORF">KL86DYS2_10883</name>
</gene>
<dbReference type="AlphaFoldDB" id="A0A212J7B3"/>
<organism evidence="1">
    <name type="scientific">uncultured Dysgonomonas sp</name>
    <dbReference type="NCBI Taxonomy" id="206096"/>
    <lineage>
        <taxon>Bacteria</taxon>
        <taxon>Pseudomonadati</taxon>
        <taxon>Bacteroidota</taxon>
        <taxon>Bacteroidia</taxon>
        <taxon>Bacteroidales</taxon>
        <taxon>Dysgonomonadaceae</taxon>
        <taxon>Dysgonomonas</taxon>
        <taxon>environmental samples</taxon>
    </lineage>
</organism>
<accession>A0A212J7B3</accession>
<sequence length="150" mass="17602">MNKNYYNINFGTTGEMLLPTFLRRPLIMAFVTAMMKAPGGQQRTFLSFIESLELNVYSQVCCLEGLINDEFDFYDRRIKVKNAPVNKDYYLFWEESKNKPVRLMEEEQSDFKPYMFSVDGQIGRHNYDFEIILPPGFTLSPGELNRLKIL</sequence>
<reference evidence="1" key="1">
    <citation type="submission" date="2016-04" db="EMBL/GenBank/DDBJ databases">
        <authorList>
            <person name="Evans L.H."/>
            <person name="Alamgir A."/>
            <person name="Owens N."/>
            <person name="Weber N.D."/>
            <person name="Virtaneva K."/>
            <person name="Barbian K."/>
            <person name="Babar A."/>
            <person name="Rosenke K."/>
        </authorList>
    </citation>
    <scope>NUCLEOTIDE SEQUENCE</scope>
    <source>
        <strain evidence="1">86-2</strain>
    </source>
</reference>
<proteinExistence type="predicted"/>
<dbReference type="RefSeq" id="WP_296947557.1">
    <property type="nucleotide sequence ID" value="NZ_LT599021.1"/>
</dbReference>
<dbReference type="EMBL" id="FLUL01000001">
    <property type="protein sequence ID" value="SBV95294.1"/>
    <property type="molecule type" value="Genomic_DNA"/>
</dbReference>